<dbReference type="SFLD" id="SFLDG00358">
    <property type="entry name" value="Main_(cytGST)"/>
    <property type="match status" value="1"/>
</dbReference>
<evidence type="ECO:0000256" key="1">
    <source>
        <dbReference type="ARBA" id="ARBA00001622"/>
    </source>
</evidence>
<evidence type="ECO:0000256" key="3">
    <source>
        <dbReference type="ARBA" id="ARBA00004496"/>
    </source>
</evidence>
<gene>
    <name evidence="15" type="ORF">B5M09_001251</name>
</gene>
<dbReference type="GO" id="GO:0004364">
    <property type="term" value="F:glutathione transferase activity"/>
    <property type="evidence" value="ECO:0007669"/>
    <property type="project" value="UniProtKB-EC"/>
</dbReference>
<evidence type="ECO:0000256" key="8">
    <source>
        <dbReference type="ARBA" id="ARBA00022878"/>
    </source>
</evidence>
<keyword evidence="16" id="KW-1185">Reference proteome</keyword>
<evidence type="ECO:0000256" key="11">
    <source>
        <dbReference type="ARBA" id="ARBA00047960"/>
    </source>
</evidence>
<dbReference type="GO" id="GO:0006559">
    <property type="term" value="P:L-phenylalanine catabolic process"/>
    <property type="evidence" value="ECO:0007669"/>
    <property type="project" value="UniProtKB-KW"/>
</dbReference>
<dbReference type="GO" id="GO:0006749">
    <property type="term" value="P:glutathione metabolic process"/>
    <property type="evidence" value="ECO:0007669"/>
    <property type="project" value="TreeGrafter"/>
</dbReference>
<evidence type="ECO:0008006" key="17">
    <source>
        <dbReference type="Google" id="ProtNLM"/>
    </source>
</evidence>
<evidence type="ECO:0000259" key="14">
    <source>
        <dbReference type="PROSITE" id="PS50405"/>
    </source>
</evidence>
<comment type="subcellular location">
    <subcellularLocation>
        <location evidence="3">Cytoplasm</location>
    </subcellularLocation>
</comment>
<dbReference type="Pfam" id="PF13417">
    <property type="entry name" value="GST_N_3"/>
    <property type="match status" value="1"/>
</dbReference>
<dbReference type="PROSITE" id="PS50405">
    <property type="entry name" value="GST_CTER"/>
    <property type="match status" value="1"/>
</dbReference>
<evidence type="ECO:0000256" key="5">
    <source>
        <dbReference type="ARBA" id="ARBA00010007"/>
    </source>
</evidence>
<comment type="catalytic activity">
    <reaction evidence="11">
        <text>RX + glutathione = an S-substituted glutathione + a halide anion + H(+)</text>
        <dbReference type="Rhea" id="RHEA:16437"/>
        <dbReference type="ChEBI" id="CHEBI:15378"/>
        <dbReference type="ChEBI" id="CHEBI:16042"/>
        <dbReference type="ChEBI" id="CHEBI:17792"/>
        <dbReference type="ChEBI" id="CHEBI:57925"/>
        <dbReference type="ChEBI" id="CHEBI:90779"/>
        <dbReference type="EC" id="2.5.1.18"/>
    </reaction>
</comment>
<organism evidence="15 16">
    <name type="scientific">Aphanomyces astaci</name>
    <name type="common">Crayfish plague agent</name>
    <dbReference type="NCBI Taxonomy" id="112090"/>
    <lineage>
        <taxon>Eukaryota</taxon>
        <taxon>Sar</taxon>
        <taxon>Stramenopiles</taxon>
        <taxon>Oomycota</taxon>
        <taxon>Saprolegniomycetes</taxon>
        <taxon>Saprolegniales</taxon>
        <taxon>Verrucalvaceae</taxon>
        <taxon>Aphanomyces</taxon>
    </lineage>
</organism>
<evidence type="ECO:0000256" key="12">
    <source>
        <dbReference type="SAM" id="MobiDB-lite"/>
    </source>
</evidence>
<dbReference type="NCBIfam" id="TIGR01262">
    <property type="entry name" value="maiA"/>
    <property type="match status" value="1"/>
</dbReference>
<protein>
    <recommendedName>
        <fullName evidence="17">Maleylacetoacetate isomerase</fullName>
    </recommendedName>
</protein>
<evidence type="ECO:0000256" key="7">
    <source>
        <dbReference type="ARBA" id="ARBA00022679"/>
    </source>
</evidence>
<comment type="similarity">
    <text evidence="5">Belongs to the GST superfamily. Zeta family.</text>
</comment>
<dbReference type="PANTHER" id="PTHR42673">
    <property type="entry name" value="MALEYLACETOACETATE ISOMERASE"/>
    <property type="match status" value="1"/>
</dbReference>
<dbReference type="GO" id="GO:0006572">
    <property type="term" value="P:L-tyrosine catabolic process"/>
    <property type="evidence" value="ECO:0007669"/>
    <property type="project" value="UniProtKB-KW"/>
</dbReference>
<dbReference type="GO" id="GO:0005737">
    <property type="term" value="C:cytoplasm"/>
    <property type="evidence" value="ECO:0007669"/>
    <property type="project" value="UniProtKB-SubCell"/>
</dbReference>
<keyword evidence="10" id="KW-0413">Isomerase</keyword>
<evidence type="ECO:0000256" key="9">
    <source>
        <dbReference type="ARBA" id="ARBA00023232"/>
    </source>
</evidence>
<dbReference type="Pfam" id="PF14497">
    <property type="entry name" value="GST_C_3"/>
    <property type="match status" value="1"/>
</dbReference>
<dbReference type="InterPro" id="IPR004046">
    <property type="entry name" value="GST_C"/>
</dbReference>
<dbReference type="Proteomes" id="UP000284702">
    <property type="component" value="Unassembled WGS sequence"/>
</dbReference>
<dbReference type="CDD" id="cd03191">
    <property type="entry name" value="GST_C_Zeta"/>
    <property type="match status" value="1"/>
</dbReference>
<dbReference type="PANTHER" id="PTHR42673:SF4">
    <property type="entry name" value="MALEYLACETOACETATE ISOMERASE"/>
    <property type="match status" value="1"/>
</dbReference>
<evidence type="ECO:0000256" key="4">
    <source>
        <dbReference type="ARBA" id="ARBA00004671"/>
    </source>
</evidence>
<feature type="domain" description="GST C-terminal" evidence="14">
    <location>
        <begin position="138"/>
        <end position="266"/>
    </location>
</feature>
<dbReference type="InterPro" id="IPR034333">
    <property type="entry name" value="GST_Zeta_N"/>
</dbReference>
<name>A0A425D0Q3_APHAT</name>
<comment type="pathway">
    <text evidence="4">Amino-acid degradation; L-phenylalanine degradation; acetoacetate and fumarate from L-phenylalanine: step 5/6.</text>
</comment>
<dbReference type="InterPro" id="IPR034330">
    <property type="entry name" value="GST_Zeta_C"/>
</dbReference>
<dbReference type="PROSITE" id="PS50404">
    <property type="entry name" value="GST_NTER"/>
    <property type="match status" value="1"/>
</dbReference>
<feature type="domain" description="GST N-terminal" evidence="13">
    <location>
        <begin position="52"/>
        <end position="133"/>
    </location>
</feature>
<comment type="catalytic activity">
    <reaction evidence="1">
        <text>4-maleylacetoacetate = 4-fumarylacetoacetate</text>
        <dbReference type="Rhea" id="RHEA:14817"/>
        <dbReference type="ChEBI" id="CHEBI:17105"/>
        <dbReference type="ChEBI" id="CHEBI:18034"/>
        <dbReference type="EC" id="5.2.1.2"/>
    </reaction>
</comment>
<dbReference type="SUPFAM" id="SSF47616">
    <property type="entry name" value="GST C-terminal domain-like"/>
    <property type="match status" value="1"/>
</dbReference>
<comment type="cofactor">
    <cofactor evidence="2">
        <name>glutathione</name>
        <dbReference type="ChEBI" id="CHEBI:57925"/>
    </cofactor>
</comment>
<dbReference type="FunFam" id="3.40.30.10:FF:000041">
    <property type="entry name" value="Maleylacetoacetate isomerase isoform 1"/>
    <property type="match status" value="1"/>
</dbReference>
<dbReference type="SUPFAM" id="SSF52833">
    <property type="entry name" value="Thioredoxin-like"/>
    <property type="match status" value="1"/>
</dbReference>
<dbReference type="InterPro" id="IPR036282">
    <property type="entry name" value="Glutathione-S-Trfase_C_sf"/>
</dbReference>
<comment type="caution">
    <text evidence="15">The sequence shown here is derived from an EMBL/GenBank/DDBJ whole genome shotgun (WGS) entry which is preliminary data.</text>
</comment>
<dbReference type="InterPro" id="IPR004045">
    <property type="entry name" value="Glutathione_S-Trfase_N"/>
</dbReference>
<dbReference type="EMBL" id="MZMZ02003082">
    <property type="protein sequence ID" value="RQM22837.1"/>
    <property type="molecule type" value="Genomic_DNA"/>
</dbReference>
<dbReference type="Gene3D" id="3.40.30.10">
    <property type="entry name" value="Glutaredoxin"/>
    <property type="match status" value="1"/>
</dbReference>
<dbReference type="CDD" id="cd03042">
    <property type="entry name" value="GST_N_Zeta"/>
    <property type="match status" value="1"/>
</dbReference>
<keyword evidence="6" id="KW-0963">Cytoplasm</keyword>
<dbReference type="VEuPathDB" id="FungiDB:H257_15611"/>
<evidence type="ECO:0000256" key="2">
    <source>
        <dbReference type="ARBA" id="ARBA00001955"/>
    </source>
</evidence>
<proteinExistence type="inferred from homology"/>
<dbReference type="InterPro" id="IPR005955">
    <property type="entry name" value="GST_Zeta"/>
</dbReference>
<feature type="compositionally biased region" description="Polar residues" evidence="12">
    <location>
        <begin position="40"/>
        <end position="52"/>
    </location>
</feature>
<dbReference type="AlphaFoldDB" id="A0A425D0Q3"/>
<evidence type="ECO:0000256" key="10">
    <source>
        <dbReference type="ARBA" id="ARBA00023235"/>
    </source>
</evidence>
<dbReference type="InterPro" id="IPR010987">
    <property type="entry name" value="Glutathione-S-Trfase_C-like"/>
</dbReference>
<keyword evidence="8" id="KW-0828">Tyrosine catabolism</keyword>
<evidence type="ECO:0000256" key="6">
    <source>
        <dbReference type="ARBA" id="ARBA00022490"/>
    </source>
</evidence>
<dbReference type="InterPro" id="IPR036249">
    <property type="entry name" value="Thioredoxin-like_sf"/>
</dbReference>
<evidence type="ECO:0000259" key="13">
    <source>
        <dbReference type="PROSITE" id="PS50404"/>
    </source>
</evidence>
<accession>A0A425D0Q3</accession>
<evidence type="ECO:0000313" key="15">
    <source>
        <dbReference type="EMBL" id="RQM22837.1"/>
    </source>
</evidence>
<dbReference type="SFLD" id="SFLDS00019">
    <property type="entry name" value="Glutathione_Transferase_(cytos"/>
    <property type="match status" value="1"/>
</dbReference>
<dbReference type="Gene3D" id="1.20.1050.10">
    <property type="match status" value="1"/>
</dbReference>
<dbReference type="FunFam" id="1.20.1050.10:FF:000010">
    <property type="entry name" value="Maleylacetoacetate isomerase isoform 1"/>
    <property type="match status" value="1"/>
</dbReference>
<keyword evidence="7" id="KW-0808">Transferase</keyword>
<keyword evidence="9" id="KW-0585">Phenylalanine catabolism</keyword>
<evidence type="ECO:0000313" key="16">
    <source>
        <dbReference type="Proteomes" id="UP000284702"/>
    </source>
</evidence>
<reference evidence="15" key="1">
    <citation type="submission" date="2018-07" db="EMBL/GenBank/DDBJ databases">
        <title>Annotation of Aphanomyces astaci genome assembly.</title>
        <authorList>
            <person name="Studholme D.J."/>
        </authorList>
    </citation>
    <scope>NUCLEOTIDE SEQUENCE [LARGE SCALE GENOMIC DNA]</scope>
    <source>
        <strain evidence="15">Pc</strain>
    </source>
</reference>
<feature type="region of interest" description="Disordered" evidence="12">
    <location>
        <begin position="1"/>
        <end position="52"/>
    </location>
</feature>
<sequence length="266" mass="29032">MQPLNETKSKMPKQGDARSPRKQDQVGSPAKKAKVGSPTKAASSPGKVSSSANAKLHSYWRSSCSWRVRIALSLKDIPYDYVPINLLKGEQVSDEFGAVNPNKRVPTLEIDGHVLNQSGAIIEYLEETHPEPALLPSDPFARAQVRNLVGIIGCDIQPVQNLAVLKRAAVKLPAADQAAEKIAWGHEWIERGFDVLEEELKKTAGVYSVGDSITIADLYLEPQVYNANRFKVNMDKYPTIARIQAALAALPAFKASHPSAQPDATE</sequence>
<dbReference type="InterPro" id="IPR040079">
    <property type="entry name" value="Glutathione_S-Trfase"/>
</dbReference>
<dbReference type="GO" id="GO:0016034">
    <property type="term" value="F:maleylacetoacetate isomerase activity"/>
    <property type="evidence" value="ECO:0007669"/>
    <property type="project" value="UniProtKB-EC"/>
</dbReference>
<feature type="compositionally biased region" description="Basic and acidic residues" evidence="12">
    <location>
        <begin position="7"/>
        <end position="24"/>
    </location>
</feature>